<protein>
    <submittedName>
        <fullName evidence="1">Uncharacterized protein</fullName>
    </submittedName>
</protein>
<dbReference type="EMBL" id="QGKS01000312">
    <property type="protein sequence ID" value="PWR11676.1"/>
    <property type="molecule type" value="Genomic_DNA"/>
</dbReference>
<gene>
    <name evidence="1" type="ORF">DKT69_26215</name>
</gene>
<accession>A0A317DD50</accession>
<dbReference type="Proteomes" id="UP000246050">
    <property type="component" value="Unassembled WGS sequence"/>
</dbReference>
<dbReference type="RefSeq" id="WP_109804169.1">
    <property type="nucleotide sequence ID" value="NZ_QGKS01000312.1"/>
</dbReference>
<comment type="caution">
    <text evidence="1">The sequence shown here is derived from an EMBL/GenBank/DDBJ whole genome shotgun (WGS) entry which is preliminary data.</text>
</comment>
<evidence type="ECO:0000313" key="2">
    <source>
        <dbReference type="Proteomes" id="UP000246050"/>
    </source>
</evidence>
<proteinExistence type="predicted"/>
<dbReference type="OrthoDB" id="4683304at2"/>
<name>A0A317DD50_9ACTN</name>
<reference evidence="1 2" key="1">
    <citation type="submission" date="2018-05" db="EMBL/GenBank/DDBJ databases">
        <title>Micromonosporas from Atacama Desert.</title>
        <authorList>
            <person name="Carro L."/>
            <person name="Golinska P."/>
            <person name="Klenk H.-P."/>
            <person name="Goodfellow M."/>
        </authorList>
    </citation>
    <scope>NUCLEOTIDE SEQUENCE [LARGE SCALE GENOMIC DNA]</scope>
    <source>
        <strain evidence="1 2">4G51</strain>
    </source>
</reference>
<dbReference type="AlphaFoldDB" id="A0A317DD50"/>
<organism evidence="1 2">
    <name type="scientific">Micromonospora sicca</name>
    <dbReference type="NCBI Taxonomy" id="2202420"/>
    <lineage>
        <taxon>Bacteria</taxon>
        <taxon>Bacillati</taxon>
        <taxon>Actinomycetota</taxon>
        <taxon>Actinomycetes</taxon>
        <taxon>Micromonosporales</taxon>
        <taxon>Micromonosporaceae</taxon>
        <taxon>Micromonospora</taxon>
    </lineage>
</organism>
<sequence>MTDFPAVGLPCCPPGGDPSELVRAIEEWTSAAALQELVRAFGGASPPLEVADRLEWLDMFSARYWDFRNGRERYESKKVKYGGYINDLVSRAGDSLGLSGRNRPAHDRYRHVLVAGGGVRTCAARSAFAAELVAGGLDTEEVAGLGSLRPVSDRELDHARSLGLTGIGTEFDAMDAGLRRAFHLGRPADDQLAPGAGSGGWRIRTYRSSTRTTHTLAAPSTEPATRRANTADTLRFWAEQVSRPEPTDLVLVITTDLHVPFQHCDAVRTLTLQYGCGVETVGLEPTALADPLLRHAYLPSDVLQELRSAIRSMRALHTALLALRMVPG</sequence>
<evidence type="ECO:0000313" key="1">
    <source>
        <dbReference type="EMBL" id="PWR11676.1"/>
    </source>
</evidence>